<evidence type="ECO:0000256" key="11">
    <source>
        <dbReference type="ARBA" id="ARBA00022989"/>
    </source>
</evidence>
<evidence type="ECO:0000256" key="12">
    <source>
        <dbReference type="ARBA" id="ARBA00023136"/>
    </source>
</evidence>
<evidence type="ECO:0000256" key="1">
    <source>
        <dbReference type="ARBA" id="ARBA00000900"/>
    </source>
</evidence>
<keyword evidence="7" id="KW-0479">Metal-binding</keyword>
<keyword evidence="8" id="KW-0863">Zinc-finger</keyword>
<keyword evidence="6" id="KW-0812">Transmembrane</keyword>
<dbReference type="InterPro" id="IPR001841">
    <property type="entry name" value="Znf_RING"/>
</dbReference>
<evidence type="ECO:0000256" key="2">
    <source>
        <dbReference type="ARBA" id="ARBA00004167"/>
    </source>
</evidence>
<dbReference type="InterPro" id="IPR044600">
    <property type="entry name" value="ATL1/ATL16-like"/>
</dbReference>
<dbReference type="PANTHER" id="PTHR46913:SF1">
    <property type="entry name" value="RING-H2 FINGER PROTEIN ATL16"/>
    <property type="match status" value="1"/>
</dbReference>
<evidence type="ECO:0000256" key="7">
    <source>
        <dbReference type="ARBA" id="ARBA00022723"/>
    </source>
</evidence>
<keyword evidence="5" id="KW-0808">Transferase</keyword>
<name>A0A8X8WBR0_SALSN</name>
<evidence type="ECO:0000313" key="16">
    <source>
        <dbReference type="Proteomes" id="UP000298416"/>
    </source>
</evidence>
<feature type="compositionally biased region" description="Low complexity" evidence="13">
    <location>
        <begin position="93"/>
        <end position="105"/>
    </location>
</feature>
<evidence type="ECO:0000256" key="3">
    <source>
        <dbReference type="ARBA" id="ARBA00004906"/>
    </source>
</evidence>
<comment type="pathway">
    <text evidence="3">Protein modification; protein ubiquitination.</text>
</comment>
<reference evidence="15" key="2">
    <citation type="submission" date="2020-08" db="EMBL/GenBank/DDBJ databases">
        <title>Plant Genome Project.</title>
        <authorList>
            <person name="Zhang R.-G."/>
        </authorList>
    </citation>
    <scope>NUCLEOTIDE SEQUENCE</scope>
    <source>
        <strain evidence="15">Huo1</strain>
        <tissue evidence="15">Leaf</tissue>
    </source>
</reference>
<organism evidence="15">
    <name type="scientific">Salvia splendens</name>
    <name type="common">Scarlet sage</name>
    <dbReference type="NCBI Taxonomy" id="180675"/>
    <lineage>
        <taxon>Eukaryota</taxon>
        <taxon>Viridiplantae</taxon>
        <taxon>Streptophyta</taxon>
        <taxon>Embryophyta</taxon>
        <taxon>Tracheophyta</taxon>
        <taxon>Spermatophyta</taxon>
        <taxon>Magnoliopsida</taxon>
        <taxon>eudicotyledons</taxon>
        <taxon>Gunneridae</taxon>
        <taxon>Pentapetalae</taxon>
        <taxon>asterids</taxon>
        <taxon>lamiids</taxon>
        <taxon>Lamiales</taxon>
        <taxon>Lamiaceae</taxon>
        <taxon>Nepetoideae</taxon>
        <taxon>Mentheae</taxon>
        <taxon>Salviinae</taxon>
        <taxon>Salvia</taxon>
        <taxon>Salvia subgen. Calosphace</taxon>
        <taxon>core Calosphace</taxon>
    </lineage>
</organism>
<evidence type="ECO:0000256" key="13">
    <source>
        <dbReference type="SAM" id="MobiDB-lite"/>
    </source>
</evidence>
<keyword evidence="11" id="KW-1133">Transmembrane helix</keyword>
<gene>
    <name evidence="15" type="ORF">SASPL_148892</name>
</gene>
<dbReference type="GO" id="GO:0008270">
    <property type="term" value="F:zinc ion binding"/>
    <property type="evidence" value="ECO:0007669"/>
    <property type="project" value="UniProtKB-KW"/>
</dbReference>
<dbReference type="GO" id="GO:0061630">
    <property type="term" value="F:ubiquitin protein ligase activity"/>
    <property type="evidence" value="ECO:0007669"/>
    <property type="project" value="UniProtKB-EC"/>
</dbReference>
<evidence type="ECO:0000256" key="5">
    <source>
        <dbReference type="ARBA" id="ARBA00022679"/>
    </source>
</evidence>
<dbReference type="GO" id="GO:0016020">
    <property type="term" value="C:membrane"/>
    <property type="evidence" value="ECO:0007669"/>
    <property type="project" value="UniProtKB-SubCell"/>
</dbReference>
<feature type="region of interest" description="Disordered" evidence="13">
    <location>
        <begin position="67"/>
        <end position="113"/>
    </location>
</feature>
<evidence type="ECO:0000256" key="4">
    <source>
        <dbReference type="ARBA" id="ARBA00012483"/>
    </source>
</evidence>
<dbReference type="Proteomes" id="UP000298416">
    <property type="component" value="Unassembled WGS sequence"/>
</dbReference>
<evidence type="ECO:0000256" key="10">
    <source>
        <dbReference type="ARBA" id="ARBA00022833"/>
    </source>
</evidence>
<dbReference type="PANTHER" id="PTHR46913">
    <property type="entry name" value="RING-H2 FINGER PROTEIN ATL16"/>
    <property type="match status" value="1"/>
</dbReference>
<comment type="catalytic activity">
    <reaction evidence="1">
        <text>S-ubiquitinyl-[E2 ubiquitin-conjugating enzyme]-L-cysteine + [acceptor protein]-L-lysine = [E2 ubiquitin-conjugating enzyme]-L-cysteine + N(6)-ubiquitinyl-[acceptor protein]-L-lysine.</text>
        <dbReference type="EC" id="2.3.2.27"/>
    </reaction>
</comment>
<evidence type="ECO:0000256" key="8">
    <source>
        <dbReference type="ARBA" id="ARBA00022771"/>
    </source>
</evidence>
<sequence length="113" mass="12534">MRIRCLDAAVIGAYLTFPYVEEEVEEHKIGKRVIKCAVCLNKFEDDETLRLIPKCNHIFRTLGDLTPGSSHTSPVIPASSFGRSPRPPPRPLPRASLRLPPCLRSAIDNQPGS</sequence>
<keyword evidence="16" id="KW-1185">Reference proteome</keyword>
<evidence type="ECO:0000256" key="9">
    <source>
        <dbReference type="ARBA" id="ARBA00022786"/>
    </source>
</evidence>
<protein>
    <recommendedName>
        <fullName evidence="4">RING-type E3 ubiquitin transferase</fullName>
        <ecNumber evidence="4">2.3.2.27</ecNumber>
    </recommendedName>
</protein>
<dbReference type="EMBL" id="PNBA02000019">
    <property type="protein sequence ID" value="KAG6391141.1"/>
    <property type="molecule type" value="Genomic_DNA"/>
</dbReference>
<proteinExistence type="predicted"/>
<dbReference type="AlphaFoldDB" id="A0A8X8WBR0"/>
<accession>A0A8X8WBR0</accession>
<evidence type="ECO:0000313" key="15">
    <source>
        <dbReference type="EMBL" id="KAG6391141.1"/>
    </source>
</evidence>
<dbReference type="Pfam" id="PF17123">
    <property type="entry name" value="zf-RING_11"/>
    <property type="match status" value="1"/>
</dbReference>
<dbReference type="OrthoDB" id="8062037at2759"/>
<reference evidence="15" key="1">
    <citation type="submission" date="2018-01" db="EMBL/GenBank/DDBJ databases">
        <authorList>
            <person name="Mao J.F."/>
        </authorList>
    </citation>
    <scope>NUCLEOTIDE SEQUENCE</scope>
    <source>
        <strain evidence="15">Huo1</strain>
        <tissue evidence="15">Leaf</tissue>
    </source>
</reference>
<keyword evidence="9" id="KW-0833">Ubl conjugation pathway</keyword>
<evidence type="ECO:0000256" key="6">
    <source>
        <dbReference type="ARBA" id="ARBA00022692"/>
    </source>
</evidence>
<dbReference type="GO" id="GO:0016567">
    <property type="term" value="P:protein ubiquitination"/>
    <property type="evidence" value="ECO:0007669"/>
    <property type="project" value="InterPro"/>
</dbReference>
<dbReference type="EC" id="2.3.2.27" evidence="4"/>
<comment type="subcellular location">
    <subcellularLocation>
        <location evidence="2">Membrane</location>
        <topology evidence="2">Single-pass membrane protein</topology>
    </subcellularLocation>
</comment>
<keyword evidence="10" id="KW-0862">Zinc</keyword>
<feature type="domain" description="RING-type" evidence="14">
    <location>
        <begin position="36"/>
        <end position="59"/>
    </location>
</feature>
<keyword evidence="12" id="KW-0472">Membrane</keyword>
<comment type="caution">
    <text evidence="15">The sequence shown here is derived from an EMBL/GenBank/DDBJ whole genome shotgun (WGS) entry which is preliminary data.</text>
</comment>
<evidence type="ECO:0000259" key="14">
    <source>
        <dbReference type="Pfam" id="PF17123"/>
    </source>
</evidence>